<reference evidence="2 3" key="1">
    <citation type="submission" date="2018-07" db="EMBL/GenBank/DDBJ databases">
        <title>Genomic Encyclopedia of Type Strains, Phase IV (KMG-IV): sequencing the most valuable type-strain genomes for metagenomic binning, comparative biology and taxonomic classification.</title>
        <authorList>
            <person name="Goeker M."/>
        </authorList>
    </citation>
    <scope>NUCLEOTIDE SEQUENCE [LARGE SCALE GENOMIC DNA]</scope>
    <source>
        <strain evidence="2 3">DSM 5603</strain>
    </source>
</reference>
<dbReference type="Proteomes" id="UP000562982">
    <property type="component" value="Unassembled WGS sequence"/>
</dbReference>
<gene>
    <name evidence="2" type="ORF">C7453_10183</name>
    <name evidence="1" type="ORF">HLH32_00420</name>
</gene>
<keyword evidence="3" id="KW-1185">Reference proteome</keyword>
<evidence type="ECO:0000313" key="1">
    <source>
        <dbReference type="EMBL" id="MBB2184870.1"/>
    </source>
</evidence>
<comment type="caution">
    <text evidence="2">The sequence shown here is derived from an EMBL/GenBank/DDBJ whole genome shotgun (WGS) entry which is preliminary data.</text>
</comment>
<organism evidence="2 3">
    <name type="scientific">Gluconacetobacter liquefaciens</name>
    <name type="common">Acetobacter liquefaciens</name>
    <dbReference type="NCBI Taxonomy" id="89584"/>
    <lineage>
        <taxon>Bacteria</taxon>
        <taxon>Pseudomonadati</taxon>
        <taxon>Pseudomonadota</taxon>
        <taxon>Alphaproteobacteria</taxon>
        <taxon>Acetobacterales</taxon>
        <taxon>Acetobacteraceae</taxon>
        <taxon>Gluconacetobacter</taxon>
    </lineage>
</organism>
<sequence length="87" mass="9694">MSHNYATPMTPERRLARLLLRIPEDRIVRIERLPDAGQAARWRAAIGEAGSGDCPADRWSAPFDTMADALEAAWRAVRPPAERNRGA</sequence>
<name>A0A370GE68_GLULI</name>
<dbReference type="OrthoDB" id="7274716at2"/>
<evidence type="ECO:0000313" key="2">
    <source>
        <dbReference type="EMBL" id="RDI40293.1"/>
    </source>
</evidence>
<protein>
    <submittedName>
        <fullName evidence="2">Uncharacterized protein</fullName>
    </submittedName>
</protein>
<dbReference type="EMBL" id="JABEQI010000001">
    <property type="protein sequence ID" value="MBB2184870.1"/>
    <property type="molecule type" value="Genomic_DNA"/>
</dbReference>
<dbReference type="RefSeq" id="WP_114725030.1">
    <property type="nucleotide sequence ID" value="NZ_BJMI01000015.1"/>
</dbReference>
<reference evidence="1 4" key="2">
    <citation type="submission" date="2020-04" db="EMBL/GenBank/DDBJ databases">
        <title>Description of novel Gluconacetobacter.</title>
        <authorList>
            <person name="Sombolestani A."/>
        </authorList>
    </citation>
    <scope>NUCLEOTIDE SEQUENCE [LARGE SCALE GENOMIC DNA]</scope>
    <source>
        <strain evidence="1 4">LMG 1382</strain>
    </source>
</reference>
<evidence type="ECO:0000313" key="4">
    <source>
        <dbReference type="Proteomes" id="UP000562982"/>
    </source>
</evidence>
<dbReference type="AlphaFoldDB" id="A0A370GE68"/>
<accession>A0A370GE68</accession>
<proteinExistence type="predicted"/>
<dbReference type="Proteomes" id="UP000254958">
    <property type="component" value="Unassembled WGS sequence"/>
</dbReference>
<dbReference type="EMBL" id="QQAW01000001">
    <property type="protein sequence ID" value="RDI40293.1"/>
    <property type="molecule type" value="Genomic_DNA"/>
</dbReference>
<evidence type="ECO:0000313" key="3">
    <source>
        <dbReference type="Proteomes" id="UP000254958"/>
    </source>
</evidence>